<dbReference type="PROSITE" id="PS50071">
    <property type="entry name" value="HOMEOBOX_2"/>
    <property type="match status" value="1"/>
</dbReference>
<keyword evidence="6 10" id="KW-0238">DNA-binding</keyword>
<evidence type="ECO:0000256" key="4">
    <source>
        <dbReference type="ARBA" id="ARBA00022473"/>
    </source>
</evidence>
<keyword evidence="7 10" id="KW-0371">Homeobox</keyword>
<reference evidence="13" key="3">
    <citation type="submission" date="2025-09" db="UniProtKB">
        <authorList>
            <consortium name="Ensembl"/>
        </authorList>
    </citation>
    <scope>IDENTIFICATION</scope>
</reference>
<dbReference type="CDD" id="cd00086">
    <property type="entry name" value="homeodomain"/>
    <property type="match status" value="1"/>
</dbReference>
<evidence type="ECO:0000259" key="12">
    <source>
        <dbReference type="PROSITE" id="PS50071"/>
    </source>
</evidence>
<comment type="subcellular location">
    <subcellularLocation>
        <location evidence="2 10 11">Nucleus</location>
    </subcellularLocation>
</comment>
<keyword evidence="8" id="KW-0804">Transcription</keyword>
<keyword evidence="9 10" id="KW-0539">Nucleus</keyword>
<evidence type="ECO:0000313" key="14">
    <source>
        <dbReference type="Proteomes" id="UP000005207"/>
    </source>
</evidence>
<keyword evidence="5" id="KW-0805">Transcription regulation</keyword>
<evidence type="ECO:0000256" key="5">
    <source>
        <dbReference type="ARBA" id="ARBA00023015"/>
    </source>
</evidence>
<evidence type="ECO:0000256" key="1">
    <source>
        <dbReference type="ARBA" id="ARBA00003263"/>
    </source>
</evidence>
<dbReference type="Gene3D" id="1.10.10.60">
    <property type="entry name" value="Homeodomain-like"/>
    <property type="match status" value="1"/>
</dbReference>
<comment type="function">
    <text evidence="1">Sequence-specific transcription factor which is part of a developmental regulatory system that provides cells with specific positional identities on the anterior-posterior axis.</text>
</comment>
<dbReference type="InterPro" id="IPR001356">
    <property type="entry name" value="HD"/>
</dbReference>
<evidence type="ECO:0000256" key="9">
    <source>
        <dbReference type="ARBA" id="ARBA00023242"/>
    </source>
</evidence>
<evidence type="ECO:0000256" key="11">
    <source>
        <dbReference type="RuleBase" id="RU000682"/>
    </source>
</evidence>
<dbReference type="PANTHER" id="PTHR45664:SF11">
    <property type="entry name" value="HOMEOBOX PROTEIN HOX-B3"/>
    <property type="match status" value="1"/>
</dbReference>
<dbReference type="GO" id="GO:0048704">
    <property type="term" value="P:embryonic skeletal system morphogenesis"/>
    <property type="evidence" value="ECO:0007669"/>
    <property type="project" value="TreeGrafter"/>
</dbReference>
<dbReference type="GO" id="GO:0000978">
    <property type="term" value="F:RNA polymerase II cis-regulatory region sequence-specific DNA binding"/>
    <property type="evidence" value="ECO:0007669"/>
    <property type="project" value="TreeGrafter"/>
</dbReference>
<dbReference type="PANTHER" id="PTHR45664">
    <property type="entry name" value="PROTEIN ZERKNUELLT 1-RELATED"/>
    <property type="match status" value="1"/>
</dbReference>
<evidence type="ECO:0000256" key="3">
    <source>
        <dbReference type="ARBA" id="ARBA00009107"/>
    </source>
</evidence>
<accession>A0A669DKC3</accession>
<organism evidence="13 14">
    <name type="scientific">Oreochromis niloticus</name>
    <name type="common">Nile tilapia</name>
    <name type="synonym">Tilapia nilotica</name>
    <dbReference type="NCBI Taxonomy" id="8128"/>
    <lineage>
        <taxon>Eukaryota</taxon>
        <taxon>Metazoa</taxon>
        <taxon>Chordata</taxon>
        <taxon>Craniata</taxon>
        <taxon>Vertebrata</taxon>
        <taxon>Euteleostomi</taxon>
        <taxon>Actinopterygii</taxon>
        <taxon>Neopterygii</taxon>
        <taxon>Teleostei</taxon>
        <taxon>Neoteleostei</taxon>
        <taxon>Acanthomorphata</taxon>
        <taxon>Ovalentaria</taxon>
        <taxon>Cichlomorphae</taxon>
        <taxon>Cichliformes</taxon>
        <taxon>Cichlidae</taxon>
        <taxon>African cichlids</taxon>
        <taxon>Pseudocrenilabrinae</taxon>
        <taxon>Oreochromini</taxon>
        <taxon>Oreochromis</taxon>
    </lineage>
</organism>
<dbReference type="SUPFAM" id="SSF46689">
    <property type="entry name" value="Homeodomain-like"/>
    <property type="match status" value="1"/>
</dbReference>
<dbReference type="Ensembl" id="ENSONIT00000081075.1">
    <property type="protein sequence ID" value="ENSONIP00000061099.1"/>
    <property type="gene ID" value="ENSONIG00000038042.1"/>
</dbReference>
<dbReference type="Proteomes" id="UP000005207">
    <property type="component" value="Linkage group LG20"/>
</dbReference>
<dbReference type="GeneTree" id="ENSGT00940000168241"/>
<evidence type="ECO:0000256" key="8">
    <source>
        <dbReference type="ARBA" id="ARBA00023163"/>
    </source>
</evidence>
<dbReference type="AlphaFoldDB" id="A0A669DKC3"/>
<keyword evidence="14" id="KW-1185">Reference proteome</keyword>
<dbReference type="GO" id="GO:0000981">
    <property type="term" value="F:DNA-binding transcription factor activity, RNA polymerase II-specific"/>
    <property type="evidence" value="ECO:0007669"/>
    <property type="project" value="InterPro"/>
</dbReference>
<name>A0A669DKC3_ORENI</name>
<keyword evidence="4" id="KW-0217">Developmental protein</keyword>
<reference evidence="13" key="2">
    <citation type="submission" date="2025-08" db="UniProtKB">
        <authorList>
            <consortium name="Ensembl"/>
        </authorList>
    </citation>
    <scope>IDENTIFICATION</scope>
</reference>
<proteinExistence type="inferred from homology"/>
<dbReference type="PRINTS" id="PR00024">
    <property type="entry name" value="HOMEOBOX"/>
</dbReference>
<dbReference type="InterPro" id="IPR017970">
    <property type="entry name" value="Homeobox_CS"/>
</dbReference>
<sequence>MRINTGYTFQDRTVRFRSGMAAGLSGRGRQSVKRERTAFTNNQLLELEKEFHFSPYLCRPRRLEMAAGLQLTDRQVKIWFQNRRMRYKKEQKYGKMTSLSQWPAAPHSHADTLDTYFLFPFKLFASDGSHLRTGGDAPVVGRAHALCYQIVIKLI</sequence>
<evidence type="ECO:0000313" key="13">
    <source>
        <dbReference type="Ensembl" id="ENSONIP00000061099.1"/>
    </source>
</evidence>
<evidence type="ECO:0000256" key="10">
    <source>
        <dbReference type="PROSITE-ProRule" id="PRU00108"/>
    </source>
</evidence>
<dbReference type="InParanoid" id="A0A669DKC3"/>
<reference evidence="14" key="1">
    <citation type="submission" date="2012-01" db="EMBL/GenBank/DDBJ databases">
        <title>The Genome Sequence of Oreochromis niloticus (Nile Tilapia).</title>
        <authorList>
            <consortium name="Broad Institute Genome Assembly Team"/>
            <consortium name="Broad Institute Sequencing Platform"/>
            <person name="Di Palma F."/>
            <person name="Johnson J."/>
            <person name="Lander E.S."/>
            <person name="Lindblad-Toh K."/>
        </authorList>
    </citation>
    <scope>NUCLEOTIDE SEQUENCE [LARGE SCALE GENOMIC DNA]</scope>
</reference>
<evidence type="ECO:0000256" key="7">
    <source>
        <dbReference type="ARBA" id="ARBA00023155"/>
    </source>
</evidence>
<dbReference type="GO" id="GO:0005634">
    <property type="term" value="C:nucleus"/>
    <property type="evidence" value="ECO:0007669"/>
    <property type="project" value="UniProtKB-SubCell"/>
</dbReference>
<feature type="DNA-binding region" description="Homeobox" evidence="10">
    <location>
        <begin position="32"/>
        <end position="91"/>
    </location>
</feature>
<evidence type="ECO:0000256" key="2">
    <source>
        <dbReference type="ARBA" id="ARBA00004123"/>
    </source>
</evidence>
<protein>
    <recommendedName>
        <fullName evidence="12">Homeobox domain-containing protein</fullName>
    </recommendedName>
</protein>
<dbReference type="Pfam" id="PF00046">
    <property type="entry name" value="Homeodomain"/>
    <property type="match status" value="1"/>
</dbReference>
<dbReference type="InterPro" id="IPR020479">
    <property type="entry name" value="HD_metazoa"/>
</dbReference>
<dbReference type="SMART" id="SM00389">
    <property type="entry name" value="HOX"/>
    <property type="match status" value="1"/>
</dbReference>
<evidence type="ECO:0000256" key="6">
    <source>
        <dbReference type="ARBA" id="ARBA00023125"/>
    </source>
</evidence>
<comment type="similarity">
    <text evidence="3">Belongs to the Antp homeobox family.</text>
</comment>
<dbReference type="InterPro" id="IPR009057">
    <property type="entry name" value="Homeodomain-like_sf"/>
</dbReference>
<dbReference type="GO" id="GO:0009952">
    <property type="term" value="P:anterior/posterior pattern specification"/>
    <property type="evidence" value="ECO:0007669"/>
    <property type="project" value="TreeGrafter"/>
</dbReference>
<dbReference type="PROSITE" id="PS00027">
    <property type="entry name" value="HOMEOBOX_1"/>
    <property type="match status" value="1"/>
</dbReference>
<feature type="domain" description="Homeobox" evidence="12">
    <location>
        <begin position="30"/>
        <end position="90"/>
    </location>
</feature>